<dbReference type="Proteomes" id="UP000641932">
    <property type="component" value="Unassembled WGS sequence"/>
</dbReference>
<accession>A0A917ZML4</accession>
<evidence type="ECO:0000259" key="1">
    <source>
        <dbReference type="Pfam" id="PF20408"/>
    </source>
</evidence>
<keyword evidence="3" id="KW-1185">Reference proteome</keyword>
<comment type="caution">
    <text evidence="2">The sequence shown here is derived from an EMBL/GenBank/DDBJ whole genome shotgun (WGS) entry which is preliminary data.</text>
</comment>
<evidence type="ECO:0000313" key="3">
    <source>
        <dbReference type="Proteomes" id="UP000641932"/>
    </source>
</evidence>
<reference evidence="2" key="1">
    <citation type="journal article" date="2014" name="Int. J. Syst. Evol. Microbiol.">
        <title>Complete genome sequence of Corynebacterium casei LMG S-19264T (=DSM 44701T), isolated from a smear-ripened cheese.</title>
        <authorList>
            <consortium name="US DOE Joint Genome Institute (JGI-PGF)"/>
            <person name="Walter F."/>
            <person name="Albersmeier A."/>
            <person name="Kalinowski J."/>
            <person name="Ruckert C."/>
        </authorList>
    </citation>
    <scope>NUCLEOTIDE SEQUENCE</scope>
    <source>
        <strain evidence="2">CGMCC 4.7201</strain>
    </source>
</reference>
<proteinExistence type="predicted"/>
<organism evidence="2 3">
    <name type="scientific">Wenjunlia tyrosinilytica</name>
    <dbReference type="NCBI Taxonomy" id="1544741"/>
    <lineage>
        <taxon>Bacteria</taxon>
        <taxon>Bacillati</taxon>
        <taxon>Actinomycetota</taxon>
        <taxon>Actinomycetes</taxon>
        <taxon>Kitasatosporales</taxon>
        <taxon>Streptomycetaceae</taxon>
        <taxon>Wenjunlia</taxon>
    </lineage>
</organism>
<protein>
    <recommendedName>
        <fullName evidence="1">KANL3/Tex30 alpha/beta hydrolase-like domain-containing protein</fullName>
    </recommendedName>
</protein>
<evidence type="ECO:0000313" key="2">
    <source>
        <dbReference type="EMBL" id="GGO85670.1"/>
    </source>
</evidence>
<dbReference type="Pfam" id="PF20408">
    <property type="entry name" value="Abhydrolase_11"/>
    <property type="match status" value="1"/>
</dbReference>
<dbReference type="PANTHER" id="PTHR13136:SF11">
    <property type="entry name" value="TESTIS-EXPRESSED PROTEIN 30"/>
    <property type="match status" value="1"/>
</dbReference>
<gene>
    <name evidence="2" type="ORF">GCM10012280_19990</name>
</gene>
<dbReference type="SUPFAM" id="SSF53474">
    <property type="entry name" value="alpha/beta-Hydrolases"/>
    <property type="match status" value="1"/>
</dbReference>
<dbReference type="InterPro" id="IPR046879">
    <property type="entry name" value="KANL3/Tex30_Abhydrolase"/>
</dbReference>
<dbReference type="EMBL" id="BMMS01000007">
    <property type="protein sequence ID" value="GGO85670.1"/>
    <property type="molecule type" value="Genomic_DNA"/>
</dbReference>
<feature type="domain" description="KANL3/Tex30 alpha/beta hydrolase-like" evidence="1">
    <location>
        <begin position="27"/>
        <end position="209"/>
    </location>
</feature>
<dbReference type="RefSeq" id="WP_189131202.1">
    <property type="nucleotide sequence ID" value="NZ_BMMS01000007.1"/>
</dbReference>
<dbReference type="InterPro" id="IPR026555">
    <property type="entry name" value="NSL3/Tex30"/>
</dbReference>
<sequence length="213" mass="22036">MNVVPVPTPVGDARITYARARGAEPGAVLALGHGAGGGIEARDLRALSAALPPLGVTVALVEQPWRVAGRKLAPAPKTLDTAWTAVWKALEAEGAPVVAGGRSAGARVACRTGRSLAAAAVLALSFPLHPPGKPDRSRAQELLDAGLPTLVVQGERDPFGRPEEFAAAGYEGELVPVPFGDHGFAVPKKADLDEQAAMRVITDAVADWLERVV</sequence>
<dbReference type="InterPro" id="IPR029058">
    <property type="entry name" value="AB_hydrolase_fold"/>
</dbReference>
<reference evidence="2" key="2">
    <citation type="submission" date="2020-09" db="EMBL/GenBank/DDBJ databases">
        <authorList>
            <person name="Sun Q."/>
            <person name="Zhou Y."/>
        </authorList>
    </citation>
    <scope>NUCLEOTIDE SEQUENCE</scope>
    <source>
        <strain evidence="2">CGMCC 4.7201</strain>
    </source>
</reference>
<name>A0A917ZML4_9ACTN</name>
<dbReference type="Gene3D" id="3.40.50.1820">
    <property type="entry name" value="alpha/beta hydrolase"/>
    <property type="match status" value="1"/>
</dbReference>
<dbReference type="AlphaFoldDB" id="A0A917ZML4"/>
<dbReference type="PANTHER" id="PTHR13136">
    <property type="entry name" value="TESTIS DEVELOPMENT PROTEIN PRTD"/>
    <property type="match status" value="1"/>
</dbReference>